<dbReference type="InterPro" id="IPR004195">
    <property type="entry name" value="Head_decoration_D"/>
</dbReference>
<proteinExistence type="predicted"/>
<dbReference type="AlphaFoldDB" id="A0A402PL37"/>
<dbReference type="InterPro" id="IPR036630">
    <property type="entry name" value="Head_decoration_D_sf"/>
</dbReference>
<name>A0A402PL37_SALER</name>
<evidence type="ECO:0000313" key="2">
    <source>
        <dbReference type="Proteomes" id="UP000254332"/>
    </source>
</evidence>
<dbReference type="EMBL" id="UGWQ01000001">
    <property type="protein sequence ID" value="SUF70948.1"/>
    <property type="molecule type" value="Genomic_DNA"/>
</dbReference>
<dbReference type="SUPFAM" id="SSF51274">
    <property type="entry name" value="Head decoration protein D (gpD, major capsid protein D)"/>
    <property type="match status" value="1"/>
</dbReference>
<accession>A0A402PL37</accession>
<evidence type="ECO:0000313" key="1">
    <source>
        <dbReference type="EMBL" id="SUF70948.1"/>
    </source>
</evidence>
<reference evidence="1 2" key="1">
    <citation type="submission" date="2018-06" db="EMBL/GenBank/DDBJ databases">
        <authorList>
            <consortium name="Pathogen Informatics"/>
            <person name="Doyle S."/>
        </authorList>
    </citation>
    <scope>NUCLEOTIDE SEQUENCE [LARGE SCALE GENOMIC DNA]</scope>
    <source>
        <strain evidence="1 2">NCTC10718</strain>
    </source>
</reference>
<organism evidence="1 2">
    <name type="scientific">Salmonella enterica</name>
    <name type="common">Salmonella choleraesuis</name>
    <dbReference type="NCBI Taxonomy" id="28901"/>
    <lineage>
        <taxon>Bacteria</taxon>
        <taxon>Pseudomonadati</taxon>
        <taxon>Pseudomonadota</taxon>
        <taxon>Gammaproteobacteria</taxon>
        <taxon>Enterobacterales</taxon>
        <taxon>Enterobacteriaceae</taxon>
        <taxon>Salmonella</taxon>
    </lineage>
</organism>
<protein>
    <submittedName>
        <fullName evidence="1">Head decoration protein</fullName>
    </submittedName>
</protein>
<dbReference type="Gene3D" id="2.40.300.10">
    <property type="entry name" value="Head decoration protein D"/>
    <property type="match status" value="1"/>
</dbReference>
<gene>
    <name evidence="1" type="ORF">NCTC10718_03801</name>
</gene>
<dbReference type="Proteomes" id="UP000254332">
    <property type="component" value="Unassembled WGS sequence"/>
</dbReference>
<accession>A0A379R4C4</accession>
<dbReference type="Pfam" id="PF02924">
    <property type="entry name" value="HDPD"/>
    <property type="match status" value="1"/>
</dbReference>
<sequence>MTFKTTVEARADNRIFAGNDDAHTATGSSGLTAATPKLTPLMLDAAGKLVAWDGKAAGMAVGVLALDISGKESVLTYYKSGTFVTGALLWPDGVAGEIKTNAFVGTAISHC</sequence>